<dbReference type="Proteomes" id="UP000738325">
    <property type="component" value="Unassembled WGS sequence"/>
</dbReference>
<evidence type="ECO:0000313" key="1">
    <source>
        <dbReference type="EMBL" id="KAG0324180.1"/>
    </source>
</evidence>
<dbReference type="EMBL" id="JAAAIP010000160">
    <property type="protein sequence ID" value="KAG0324180.1"/>
    <property type="molecule type" value="Genomic_DNA"/>
</dbReference>
<evidence type="ECO:0000313" key="2">
    <source>
        <dbReference type="Proteomes" id="UP000738325"/>
    </source>
</evidence>
<keyword evidence="2" id="KW-1185">Reference proteome</keyword>
<protein>
    <submittedName>
        <fullName evidence="1">Uncharacterized protein</fullName>
    </submittedName>
</protein>
<comment type="caution">
    <text evidence="1">The sequence shown here is derived from an EMBL/GenBank/DDBJ whole genome shotgun (WGS) entry which is preliminary data.</text>
</comment>
<reference evidence="1" key="1">
    <citation type="journal article" date="2020" name="Fungal Divers.">
        <title>Resolving the Mortierellaceae phylogeny through synthesis of multi-gene phylogenetics and phylogenomics.</title>
        <authorList>
            <person name="Vandepol N."/>
            <person name="Liber J."/>
            <person name="Desiro A."/>
            <person name="Na H."/>
            <person name="Kennedy M."/>
            <person name="Barry K."/>
            <person name="Grigoriev I.V."/>
            <person name="Miller A.N."/>
            <person name="O'Donnell K."/>
            <person name="Stajich J.E."/>
            <person name="Bonito G."/>
        </authorList>
    </citation>
    <scope>NUCLEOTIDE SEQUENCE</scope>
    <source>
        <strain evidence="1">REB-010B</strain>
    </source>
</reference>
<name>A0A9P6UXR3_9FUNG</name>
<organism evidence="1 2">
    <name type="scientific">Dissophora globulifera</name>
    <dbReference type="NCBI Taxonomy" id="979702"/>
    <lineage>
        <taxon>Eukaryota</taxon>
        <taxon>Fungi</taxon>
        <taxon>Fungi incertae sedis</taxon>
        <taxon>Mucoromycota</taxon>
        <taxon>Mortierellomycotina</taxon>
        <taxon>Mortierellomycetes</taxon>
        <taxon>Mortierellales</taxon>
        <taxon>Mortierellaceae</taxon>
        <taxon>Dissophora</taxon>
    </lineage>
</organism>
<dbReference type="AlphaFoldDB" id="A0A9P6UXR3"/>
<accession>A0A9P6UXR3</accession>
<sequence>MPGVVNIPAPPSSGTETVTPARDHDFAVISACHIVGDSAEERIKTLFIVDALKLRPFTLLDQLGFERFALAHMTVVDKLSIGQVAIHTTDLPQKKRKLEQGKDCPTCSPSTAPGLEQLLALSPYAATLLTRKFVELDTAMCELLNEDWTLQPQLQYACAQLLAGSIFFNTRKGDAVMNNVVEVYGRKKSVDAHRERFSAKKSVANKTSLPPATGTRYRDVWPLTLSDPDGERLVLGTHSFNALITSSIRLDCRDRVSVGGATSTFRLLDAQNSAATRIFLDVESVDAGLRMAGNRDVCFISARNKLDQLRQLRSKFNDGSTYRLCRASGFLTMRHTCNPYTVFTLADFDQAHSTDGQAAATLFQEVAKSVLAFGMEAALKRDAVTALRTSCLANGNVGKALDRVVACFPADHDTIPVIGNVALNSQLEQLAKVLSSYIATANSSVETFVQECFLDNA</sequence>
<dbReference type="OrthoDB" id="2250876at2759"/>
<proteinExistence type="predicted"/>
<gene>
    <name evidence="1" type="ORF">BGZ99_002143</name>
</gene>